<dbReference type="PANTHER" id="PTHR30290">
    <property type="entry name" value="PERIPLASMIC BINDING COMPONENT OF ABC TRANSPORTER"/>
    <property type="match status" value="1"/>
</dbReference>
<keyword evidence="2" id="KW-0813">Transport</keyword>
<name>A0ABY1U7E5_PSESX</name>
<keyword evidence="5" id="KW-0653">Protein transport</keyword>
<proteinExistence type="inferred from homology"/>
<evidence type="ECO:0000256" key="1">
    <source>
        <dbReference type="ARBA" id="ARBA00005695"/>
    </source>
</evidence>
<protein>
    <submittedName>
        <fullName evidence="7">ABC transporter substrate-binding protein</fullName>
    </submittedName>
</protein>
<feature type="domain" description="Solute-binding protein family 5" evidence="6">
    <location>
        <begin position="92"/>
        <end position="460"/>
    </location>
</feature>
<dbReference type="PANTHER" id="PTHR30290:SF9">
    <property type="entry name" value="OLIGOPEPTIDE-BINDING PROTEIN APPA"/>
    <property type="match status" value="1"/>
</dbReference>
<dbReference type="InterPro" id="IPR000914">
    <property type="entry name" value="SBP_5_dom"/>
</dbReference>
<reference evidence="7 8" key="1">
    <citation type="submission" date="2017-11" db="EMBL/GenBank/DDBJ databases">
        <authorList>
            <person name="Blom J."/>
        </authorList>
    </citation>
    <scope>NUCLEOTIDE SEQUENCE [LARGE SCALE GENOMIC DNA]</scope>
    <source>
        <strain evidence="7 8">CFBP3846</strain>
    </source>
</reference>
<dbReference type="PIRSF" id="PIRSF002741">
    <property type="entry name" value="MppA"/>
    <property type="match status" value="1"/>
</dbReference>
<gene>
    <name evidence="7" type="ORF">CFBP3846_02571</name>
</gene>
<evidence type="ECO:0000256" key="4">
    <source>
        <dbReference type="ARBA" id="ARBA00022856"/>
    </source>
</evidence>
<accession>A0ABY1U7E5</accession>
<evidence type="ECO:0000256" key="2">
    <source>
        <dbReference type="ARBA" id="ARBA00022448"/>
    </source>
</evidence>
<dbReference type="InterPro" id="IPR023765">
    <property type="entry name" value="SBP_5_CS"/>
</dbReference>
<dbReference type="Gene3D" id="3.10.105.10">
    <property type="entry name" value="Dipeptide-binding Protein, Domain 3"/>
    <property type="match status" value="1"/>
</dbReference>
<dbReference type="EMBL" id="LT963402">
    <property type="protein sequence ID" value="SOS26989.1"/>
    <property type="molecule type" value="Genomic_DNA"/>
</dbReference>
<organism evidence="7 8">
    <name type="scientific">Pseudomonas syringae pv. avii</name>
    <dbReference type="NCBI Taxonomy" id="663959"/>
    <lineage>
        <taxon>Bacteria</taxon>
        <taxon>Pseudomonadati</taxon>
        <taxon>Pseudomonadota</taxon>
        <taxon>Gammaproteobacteria</taxon>
        <taxon>Pseudomonadales</taxon>
        <taxon>Pseudomonadaceae</taxon>
        <taxon>Pseudomonas</taxon>
        <taxon>Pseudomonas syringae</taxon>
    </lineage>
</organism>
<evidence type="ECO:0000256" key="5">
    <source>
        <dbReference type="ARBA" id="ARBA00022927"/>
    </source>
</evidence>
<dbReference type="PROSITE" id="PS01040">
    <property type="entry name" value="SBP_BACTERIAL_5"/>
    <property type="match status" value="1"/>
</dbReference>
<dbReference type="CDD" id="cd08498">
    <property type="entry name" value="PBP2_NikA_DppA_OppA_like_2"/>
    <property type="match status" value="1"/>
</dbReference>
<dbReference type="Gene3D" id="3.40.190.10">
    <property type="entry name" value="Periplasmic binding protein-like II"/>
    <property type="match status" value="1"/>
</dbReference>
<dbReference type="Proteomes" id="UP000239665">
    <property type="component" value="Chromosome 1"/>
</dbReference>
<evidence type="ECO:0000313" key="7">
    <source>
        <dbReference type="EMBL" id="SOS26989.1"/>
    </source>
</evidence>
<keyword evidence="3" id="KW-0732">Signal</keyword>
<keyword evidence="4" id="KW-0571">Peptide transport</keyword>
<dbReference type="Pfam" id="PF00496">
    <property type="entry name" value="SBP_bac_5"/>
    <property type="match status" value="1"/>
</dbReference>
<dbReference type="InterPro" id="IPR039424">
    <property type="entry name" value="SBP_5"/>
</dbReference>
<dbReference type="InterPro" id="IPR030678">
    <property type="entry name" value="Peptide/Ni-bd"/>
</dbReference>
<evidence type="ECO:0000313" key="8">
    <source>
        <dbReference type="Proteomes" id="UP000239665"/>
    </source>
</evidence>
<dbReference type="Gene3D" id="3.90.76.10">
    <property type="entry name" value="Dipeptide-binding Protein, Domain 1"/>
    <property type="match status" value="1"/>
</dbReference>
<sequence>MITAERPKLNEHLKLVNVCHCVQGITYETTRSLLASALVLAAGSVLAQDLRIGYADPVSSLDPLLNNYAGDRSVALHAFESLVSRHDDKTLPGLAKSWKVTDDTTWEFALREDVKWQDGTPLTADDLVFSFERARSVPGSVASYAGAMRTVESVKAKDDHTLIIKTRLPNANLLPDVDSIYIVSRHAGAAASSADYNSGKALIGTGPYHFVSFVPGDRTIFARNDSYWGAKPTWDKVDFRFIANAANRTAALLAGDVDVIDKVSPTDVERLRKTPSVNVFAYQGLRALIIQPSFRTGPNEFIRDNAGKPLAENPLLDVRVRKALSLAINRPAIDERIMQGTVTEANQWMPANTFGYNPGIKNIPYDVKQAKDLLAQAGFPEGFQLTVHVPGDRYPQAPEVMQAVAQFWTRIGVKVQLEVLPWAVYAGKANKNELAISVIAWGNGTGEAAYALTNILTTVDSSKGQGASNWGHYSNPLVDKALADSTAEFDDAKRRKILEDSVQVVSDDVGIIPLFHYQNIWAARKGLKVEPLVSDRTAATMVTEQP</sequence>
<evidence type="ECO:0000259" key="6">
    <source>
        <dbReference type="Pfam" id="PF00496"/>
    </source>
</evidence>
<dbReference type="RefSeq" id="WP_231993977.1">
    <property type="nucleotide sequence ID" value="NZ_LIIJ01000060.1"/>
</dbReference>
<comment type="similarity">
    <text evidence="1">Belongs to the bacterial solute-binding protein 5 family.</text>
</comment>
<keyword evidence="8" id="KW-1185">Reference proteome</keyword>
<dbReference type="SUPFAM" id="SSF53850">
    <property type="entry name" value="Periplasmic binding protein-like II"/>
    <property type="match status" value="1"/>
</dbReference>
<evidence type="ECO:0000256" key="3">
    <source>
        <dbReference type="ARBA" id="ARBA00022729"/>
    </source>
</evidence>